<sequence>MELNISVDDGWYYQNFSADPYELQIGNYSLVMLGDDFLSIASTFSWFLNEINPSIPNLHTSEYVNSWSDGLVNTTFLCKLNHKTEKVYYPQDINMKVAINGEEYEIINGPIVGSGFIEIHNVSYFQDDYVLTIPIKNNISVSLIFNCNYSVNITNSFSSTGSIKIEENLDNVWTMLPVFSRISNNYYVKFEYPKSWFYLTVYRKLGVGWENITSLLEIDKDKNTIIIPNNTILDGAEWKIEANSPNINFNME</sequence>
<dbReference type="EMBL" id="BART01026530">
    <property type="protein sequence ID" value="GAG98004.1"/>
    <property type="molecule type" value="Genomic_DNA"/>
</dbReference>
<dbReference type="AlphaFoldDB" id="X1BQK4"/>
<comment type="caution">
    <text evidence="1">The sequence shown here is derived from an EMBL/GenBank/DDBJ whole genome shotgun (WGS) entry which is preliminary data.</text>
</comment>
<reference evidence="1" key="1">
    <citation type="journal article" date="2014" name="Front. Microbiol.">
        <title>High frequency of phylogenetically diverse reductive dehalogenase-homologous genes in deep subseafloor sedimentary metagenomes.</title>
        <authorList>
            <person name="Kawai M."/>
            <person name="Futagami T."/>
            <person name="Toyoda A."/>
            <person name="Takaki Y."/>
            <person name="Nishi S."/>
            <person name="Hori S."/>
            <person name="Arai W."/>
            <person name="Tsubouchi T."/>
            <person name="Morono Y."/>
            <person name="Uchiyama I."/>
            <person name="Ito T."/>
            <person name="Fujiyama A."/>
            <person name="Inagaki F."/>
            <person name="Takami H."/>
        </authorList>
    </citation>
    <scope>NUCLEOTIDE SEQUENCE</scope>
    <source>
        <strain evidence="1">Expedition CK06-06</strain>
    </source>
</reference>
<gene>
    <name evidence="1" type="ORF">S01H4_47295</name>
</gene>
<accession>X1BQK4</accession>
<protein>
    <submittedName>
        <fullName evidence="1">Uncharacterized protein</fullName>
    </submittedName>
</protein>
<proteinExistence type="predicted"/>
<name>X1BQK4_9ZZZZ</name>
<organism evidence="1">
    <name type="scientific">marine sediment metagenome</name>
    <dbReference type="NCBI Taxonomy" id="412755"/>
    <lineage>
        <taxon>unclassified sequences</taxon>
        <taxon>metagenomes</taxon>
        <taxon>ecological metagenomes</taxon>
    </lineage>
</organism>
<evidence type="ECO:0000313" key="1">
    <source>
        <dbReference type="EMBL" id="GAG98004.1"/>
    </source>
</evidence>
<feature type="non-terminal residue" evidence="1">
    <location>
        <position position="252"/>
    </location>
</feature>